<gene>
    <name evidence="1" type="ORF">NDU88_002579</name>
</gene>
<accession>A0AAV7SE43</accession>
<dbReference type="EMBL" id="JANPWB010000008">
    <property type="protein sequence ID" value="KAJ1162101.1"/>
    <property type="molecule type" value="Genomic_DNA"/>
</dbReference>
<dbReference type="Proteomes" id="UP001066276">
    <property type="component" value="Chromosome 4_2"/>
</dbReference>
<comment type="caution">
    <text evidence="1">The sequence shown here is derived from an EMBL/GenBank/DDBJ whole genome shotgun (WGS) entry which is preliminary data.</text>
</comment>
<protein>
    <submittedName>
        <fullName evidence="1">Uncharacterized protein</fullName>
    </submittedName>
</protein>
<keyword evidence="2" id="KW-1185">Reference proteome</keyword>
<evidence type="ECO:0000313" key="2">
    <source>
        <dbReference type="Proteomes" id="UP001066276"/>
    </source>
</evidence>
<dbReference type="AlphaFoldDB" id="A0AAV7SE43"/>
<reference evidence="1" key="1">
    <citation type="journal article" date="2022" name="bioRxiv">
        <title>Sequencing and chromosome-scale assembly of the giantPleurodeles waltlgenome.</title>
        <authorList>
            <person name="Brown T."/>
            <person name="Elewa A."/>
            <person name="Iarovenko S."/>
            <person name="Subramanian E."/>
            <person name="Araus A.J."/>
            <person name="Petzold A."/>
            <person name="Susuki M."/>
            <person name="Suzuki K.-i.T."/>
            <person name="Hayashi T."/>
            <person name="Toyoda A."/>
            <person name="Oliveira C."/>
            <person name="Osipova E."/>
            <person name="Leigh N.D."/>
            <person name="Simon A."/>
            <person name="Yun M.H."/>
        </authorList>
    </citation>
    <scope>NUCLEOTIDE SEQUENCE</scope>
    <source>
        <strain evidence="1">20211129_DDA</strain>
        <tissue evidence="1">Liver</tissue>
    </source>
</reference>
<sequence length="67" mass="7510">MRVCFRRTEQSADLHRALIAGACLQSQKTPTRARAHRLPSADARRILCQGWKGYHAPRSTRCGTMSA</sequence>
<name>A0AAV7SE43_PLEWA</name>
<evidence type="ECO:0000313" key="1">
    <source>
        <dbReference type="EMBL" id="KAJ1162101.1"/>
    </source>
</evidence>
<organism evidence="1 2">
    <name type="scientific">Pleurodeles waltl</name>
    <name type="common">Iberian ribbed newt</name>
    <dbReference type="NCBI Taxonomy" id="8319"/>
    <lineage>
        <taxon>Eukaryota</taxon>
        <taxon>Metazoa</taxon>
        <taxon>Chordata</taxon>
        <taxon>Craniata</taxon>
        <taxon>Vertebrata</taxon>
        <taxon>Euteleostomi</taxon>
        <taxon>Amphibia</taxon>
        <taxon>Batrachia</taxon>
        <taxon>Caudata</taxon>
        <taxon>Salamandroidea</taxon>
        <taxon>Salamandridae</taxon>
        <taxon>Pleurodelinae</taxon>
        <taxon>Pleurodeles</taxon>
    </lineage>
</organism>
<proteinExistence type="predicted"/>